<dbReference type="EMBL" id="JBIGIB010000005">
    <property type="protein sequence ID" value="MFG6468550.1"/>
    <property type="molecule type" value="Genomic_DNA"/>
</dbReference>
<feature type="region of interest" description="Disordered" evidence="1">
    <location>
        <begin position="38"/>
        <end position="81"/>
    </location>
</feature>
<feature type="chain" id="PRO_5046481000" description="Entry exclusion lipoprotein TrbK" evidence="2">
    <location>
        <begin position="18"/>
        <end position="81"/>
    </location>
</feature>
<evidence type="ECO:0000256" key="1">
    <source>
        <dbReference type="SAM" id="MobiDB-lite"/>
    </source>
</evidence>
<feature type="signal peptide" evidence="2">
    <location>
        <begin position="1"/>
        <end position="17"/>
    </location>
</feature>
<evidence type="ECO:0000313" key="3">
    <source>
        <dbReference type="EMBL" id="MFG6468550.1"/>
    </source>
</evidence>
<protein>
    <recommendedName>
        <fullName evidence="5">Entry exclusion lipoprotein TrbK</fullName>
    </recommendedName>
</protein>
<accession>A0ABW7H2U6</accession>
<evidence type="ECO:0000256" key="2">
    <source>
        <dbReference type="SAM" id="SignalP"/>
    </source>
</evidence>
<keyword evidence="2" id="KW-0732">Signal</keyword>
<reference evidence="3 4" key="1">
    <citation type="submission" date="2024-08" db="EMBL/GenBank/DDBJ databases">
        <authorList>
            <person name="Lu H."/>
        </authorList>
    </citation>
    <scope>NUCLEOTIDE SEQUENCE [LARGE SCALE GENOMIC DNA]</scope>
    <source>
        <strain evidence="3 4">BYS87W</strain>
    </source>
</reference>
<comment type="caution">
    <text evidence="3">The sequence shown here is derived from an EMBL/GenBank/DDBJ whole genome shotgun (WGS) entry which is preliminary data.</text>
</comment>
<sequence length="81" mass="8842">MKRLLLSLLPLTLAACAAAPDRQEVALAPLDKDTICERESTTGTSLPKTRCRTAEQRRADQAGVQQAEESRRTFQGLTTGK</sequence>
<proteinExistence type="predicted"/>
<keyword evidence="4" id="KW-1185">Reference proteome</keyword>
<evidence type="ECO:0000313" key="4">
    <source>
        <dbReference type="Proteomes" id="UP001606303"/>
    </source>
</evidence>
<evidence type="ECO:0008006" key="5">
    <source>
        <dbReference type="Google" id="ProtNLM"/>
    </source>
</evidence>
<name>A0ABW7H2U6_9BURK</name>
<organism evidence="3 4">
    <name type="scientific">Pelomonas baiyunensis</name>
    <dbReference type="NCBI Taxonomy" id="3299026"/>
    <lineage>
        <taxon>Bacteria</taxon>
        <taxon>Pseudomonadati</taxon>
        <taxon>Pseudomonadota</taxon>
        <taxon>Betaproteobacteria</taxon>
        <taxon>Burkholderiales</taxon>
        <taxon>Sphaerotilaceae</taxon>
        <taxon>Roseateles</taxon>
    </lineage>
</organism>
<dbReference type="Proteomes" id="UP001606303">
    <property type="component" value="Unassembled WGS sequence"/>
</dbReference>
<dbReference type="PROSITE" id="PS51257">
    <property type="entry name" value="PROKAR_LIPOPROTEIN"/>
    <property type="match status" value="1"/>
</dbReference>
<gene>
    <name evidence="3" type="ORF">ACG01O_18150</name>
</gene>
<dbReference type="RefSeq" id="WP_394386803.1">
    <property type="nucleotide sequence ID" value="NZ_JBIGIB010000005.1"/>
</dbReference>